<feature type="region of interest" description="Disordered" evidence="2">
    <location>
        <begin position="41"/>
        <end position="72"/>
    </location>
</feature>
<dbReference type="OrthoDB" id="1711508at2759"/>
<comment type="subunit">
    <text evidence="1">Component of the TIM23 complex.</text>
</comment>
<dbReference type="SMART" id="SM00577">
    <property type="entry name" value="CPDc"/>
    <property type="match status" value="1"/>
</dbReference>
<evidence type="ECO:0000259" key="3">
    <source>
        <dbReference type="PROSITE" id="PS50969"/>
    </source>
</evidence>
<dbReference type="PROSITE" id="PS50969">
    <property type="entry name" value="FCP1"/>
    <property type="match status" value="1"/>
</dbReference>
<organism evidence="4 5">
    <name type="scientific">Massarina eburnea CBS 473.64</name>
    <dbReference type="NCBI Taxonomy" id="1395130"/>
    <lineage>
        <taxon>Eukaryota</taxon>
        <taxon>Fungi</taxon>
        <taxon>Dikarya</taxon>
        <taxon>Ascomycota</taxon>
        <taxon>Pezizomycotina</taxon>
        <taxon>Dothideomycetes</taxon>
        <taxon>Pleosporomycetidae</taxon>
        <taxon>Pleosporales</taxon>
        <taxon>Massarineae</taxon>
        <taxon>Massarinaceae</taxon>
        <taxon>Massarina</taxon>
    </lineage>
</organism>
<keyword evidence="1" id="KW-0811">Translocation</keyword>
<feature type="compositionally biased region" description="Low complexity" evidence="2">
    <location>
        <begin position="185"/>
        <end position="195"/>
    </location>
</feature>
<dbReference type="InterPro" id="IPR023214">
    <property type="entry name" value="HAD_sf"/>
</dbReference>
<keyword evidence="1" id="KW-0496">Mitochondrion</keyword>
<name>A0A6A6RYX2_9PLEO</name>
<keyword evidence="1" id="KW-0653">Protein transport</keyword>
<dbReference type="InterPro" id="IPR036412">
    <property type="entry name" value="HAD-like_sf"/>
</dbReference>
<dbReference type="InterPro" id="IPR050365">
    <property type="entry name" value="TIM50"/>
</dbReference>
<gene>
    <name evidence="4" type="ORF">P280DRAFT_321204</name>
</gene>
<reference evidence="4" key="1">
    <citation type="journal article" date="2020" name="Stud. Mycol.">
        <title>101 Dothideomycetes genomes: a test case for predicting lifestyles and emergence of pathogens.</title>
        <authorList>
            <person name="Haridas S."/>
            <person name="Albert R."/>
            <person name="Binder M."/>
            <person name="Bloem J."/>
            <person name="Labutti K."/>
            <person name="Salamov A."/>
            <person name="Andreopoulos B."/>
            <person name="Baker S."/>
            <person name="Barry K."/>
            <person name="Bills G."/>
            <person name="Bluhm B."/>
            <person name="Cannon C."/>
            <person name="Castanera R."/>
            <person name="Culley D."/>
            <person name="Daum C."/>
            <person name="Ezra D."/>
            <person name="Gonzalez J."/>
            <person name="Henrissat B."/>
            <person name="Kuo A."/>
            <person name="Liang C."/>
            <person name="Lipzen A."/>
            <person name="Lutzoni F."/>
            <person name="Magnuson J."/>
            <person name="Mondo S."/>
            <person name="Nolan M."/>
            <person name="Ohm R."/>
            <person name="Pangilinan J."/>
            <person name="Park H.-J."/>
            <person name="Ramirez L."/>
            <person name="Alfaro M."/>
            <person name="Sun H."/>
            <person name="Tritt A."/>
            <person name="Yoshinaga Y."/>
            <person name="Zwiers L.-H."/>
            <person name="Turgeon B."/>
            <person name="Goodwin S."/>
            <person name="Spatafora J."/>
            <person name="Crous P."/>
            <person name="Grigoriev I."/>
        </authorList>
    </citation>
    <scope>NUCLEOTIDE SEQUENCE</scope>
    <source>
        <strain evidence="4">CBS 473.64</strain>
    </source>
</reference>
<dbReference type="Gene3D" id="3.40.50.1000">
    <property type="entry name" value="HAD superfamily/HAD-like"/>
    <property type="match status" value="1"/>
</dbReference>
<dbReference type="Proteomes" id="UP000799753">
    <property type="component" value="Unassembled WGS sequence"/>
</dbReference>
<comment type="subcellular location">
    <subcellularLocation>
        <location evidence="1">Mitochondrion inner membrane</location>
        <topology evidence="1">Single-pass membrane protein</topology>
    </subcellularLocation>
</comment>
<protein>
    <recommendedName>
        <fullName evidence="1">Mitochondrial import inner membrane translocase subunit TIM50</fullName>
    </recommendedName>
</protein>
<dbReference type="SUPFAM" id="SSF56784">
    <property type="entry name" value="HAD-like"/>
    <property type="match status" value="1"/>
</dbReference>
<evidence type="ECO:0000313" key="5">
    <source>
        <dbReference type="Proteomes" id="UP000799753"/>
    </source>
</evidence>
<feature type="domain" description="FCP1 homology" evidence="3">
    <location>
        <begin position="238"/>
        <end position="396"/>
    </location>
</feature>
<feature type="region of interest" description="Disordered" evidence="2">
    <location>
        <begin position="175"/>
        <end position="221"/>
    </location>
</feature>
<feature type="compositionally biased region" description="Basic and acidic residues" evidence="2">
    <location>
        <begin position="204"/>
        <end position="214"/>
    </location>
</feature>
<keyword evidence="5" id="KW-1185">Reference proteome</keyword>
<comment type="similarity">
    <text evidence="1">Belongs to the TIM50 family.</text>
</comment>
<feature type="compositionally biased region" description="Polar residues" evidence="2">
    <location>
        <begin position="43"/>
        <end position="60"/>
    </location>
</feature>
<sequence>MSRTATRSLITRKHLSPFFFNASPPHDVSTGYGYTTSIGSTSKTANMTPEDGSPNTSHAELNNAPPNMPYSASPNPTMPVMNYVQTQAQAQAQAQVQAQIQMQAQMYANMHVHAREQAQWAAYYQWTTWQHFYHSQRMMQTGGPEHPVFAPAPNPFPFATVFNAEPQYFNAQAQPFLPGAYHPNQGQAQGTQQQAPASPIRKVPSSDRQKRDPKLMLPAPEPTSQYRIQAMGEPEAVDPPTPKLVILDLNGTLLYRPSRKQPTKMIGRPYLTQFLNYLFENFSVMVWSSARPDNVKALVDTGLGPLQDQLVARWARDTLGLSPQHYNMNVQCYKNLDLVWDSEVGKGFNQSNTILIDDSALKASAQPFNLLEIPEFTGESSPNDVLGEVAGYLELLRMQEDVSKFIFKTPFKANQTWSYNWELLGPALQTEGEELQPVTLGA</sequence>
<dbReference type="GO" id="GO:0015031">
    <property type="term" value="P:protein transport"/>
    <property type="evidence" value="ECO:0007669"/>
    <property type="project" value="UniProtKB-KW"/>
</dbReference>
<accession>A0A6A6RYX2</accession>
<dbReference type="EMBL" id="MU006784">
    <property type="protein sequence ID" value="KAF2640530.1"/>
    <property type="molecule type" value="Genomic_DNA"/>
</dbReference>
<dbReference type="GO" id="GO:0005744">
    <property type="term" value="C:TIM23 mitochondrial import inner membrane translocase complex"/>
    <property type="evidence" value="ECO:0007669"/>
    <property type="project" value="UniProtKB-UniRule"/>
</dbReference>
<evidence type="ECO:0000256" key="2">
    <source>
        <dbReference type="SAM" id="MobiDB-lite"/>
    </source>
</evidence>
<dbReference type="AlphaFoldDB" id="A0A6A6RYX2"/>
<evidence type="ECO:0000256" key="1">
    <source>
        <dbReference type="RuleBase" id="RU365079"/>
    </source>
</evidence>
<dbReference type="InterPro" id="IPR004274">
    <property type="entry name" value="FCP1_dom"/>
</dbReference>
<dbReference type="PANTHER" id="PTHR12210">
    <property type="entry name" value="DULLARD PROTEIN PHOSPHATASE"/>
    <property type="match status" value="1"/>
</dbReference>
<keyword evidence="1" id="KW-0809">Transit peptide</keyword>
<proteinExistence type="inferred from homology"/>
<dbReference type="Pfam" id="PF03031">
    <property type="entry name" value="NIF"/>
    <property type="match status" value="1"/>
</dbReference>
<evidence type="ECO:0000313" key="4">
    <source>
        <dbReference type="EMBL" id="KAF2640530.1"/>
    </source>
</evidence>
<keyword evidence="1" id="KW-0813">Transport</keyword>
<comment type="function">
    <text evidence="1">Essential component of the TIM23 complex, a complex that mediates the translocation of transit peptide-containing proteins across the mitochondrial inner membrane.</text>
</comment>